<keyword evidence="1" id="KW-1185">Reference proteome</keyword>
<proteinExistence type="predicted"/>
<dbReference type="AlphaFoldDB" id="A0A915K0H4"/>
<evidence type="ECO:0000313" key="1">
    <source>
        <dbReference type="Proteomes" id="UP000887565"/>
    </source>
</evidence>
<accession>A0A915K0H4</accession>
<protein>
    <submittedName>
        <fullName evidence="2">Ovule protein</fullName>
    </submittedName>
</protein>
<dbReference type="Proteomes" id="UP000887565">
    <property type="component" value="Unplaced"/>
</dbReference>
<reference evidence="2" key="1">
    <citation type="submission" date="2022-11" db="UniProtKB">
        <authorList>
            <consortium name="WormBaseParasite"/>
        </authorList>
    </citation>
    <scope>IDENTIFICATION</scope>
</reference>
<organism evidence="1 2">
    <name type="scientific">Romanomermis culicivorax</name>
    <name type="common">Nematode worm</name>
    <dbReference type="NCBI Taxonomy" id="13658"/>
    <lineage>
        <taxon>Eukaryota</taxon>
        <taxon>Metazoa</taxon>
        <taxon>Ecdysozoa</taxon>
        <taxon>Nematoda</taxon>
        <taxon>Enoplea</taxon>
        <taxon>Dorylaimia</taxon>
        <taxon>Mermithida</taxon>
        <taxon>Mermithoidea</taxon>
        <taxon>Mermithidae</taxon>
        <taxon>Romanomermis</taxon>
    </lineage>
</organism>
<evidence type="ECO:0000313" key="2">
    <source>
        <dbReference type="WBParaSite" id="nRc.2.0.1.t32172-RA"/>
    </source>
</evidence>
<name>A0A915K0H4_ROMCU</name>
<dbReference type="WBParaSite" id="nRc.2.0.1.t32172-RA">
    <property type="protein sequence ID" value="nRc.2.0.1.t32172-RA"/>
    <property type="gene ID" value="nRc.2.0.1.g32172"/>
</dbReference>
<sequence>MDNGILCIVFSIDYILDVGPASLKKLKLQLSCSLSSSLTSSFTIYYTILVSTLECVFSLKLLEI</sequence>